<dbReference type="OrthoDB" id="9348951at2759"/>
<evidence type="ECO:0000256" key="3">
    <source>
        <dbReference type="ARBA" id="ARBA00022491"/>
    </source>
</evidence>
<dbReference type="EnsemblMetazoa" id="XM_012208614.1">
    <property type="protein sequence ID" value="XP_012064004.1"/>
    <property type="gene ID" value="LOC105627328"/>
</dbReference>
<feature type="compositionally biased region" description="Polar residues" evidence="10">
    <location>
        <begin position="1070"/>
        <end position="1093"/>
    </location>
</feature>
<keyword evidence="4" id="KW-0479">Metal-binding</keyword>
<keyword evidence="8" id="KW-0804">Transcription</keyword>
<dbReference type="GO" id="GO:0009887">
    <property type="term" value="P:animal organ morphogenesis"/>
    <property type="evidence" value="ECO:0007669"/>
    <property type="project" value="TreeGrafter"/>
</dbReference>
<keyword evidence="11" id="KW-0812">Transmembrane</keyword>
<dbReference type="PANTHER" id="PTHR13578:SF20">
    <property type="entry name" value="POLYCOMB PROTEIN ASX"/>
    <property type="match status" value="1"/>
</dbReference>
<proteinExistence type="inferred from homology"/>
<evidence type="ECO:0000313" key="13">
    <source>
        <dbReference type="EnsemblMetazoa" id="XP_012064004.1"/>
    </source>
</evidence>
<dbReference type="PROSITE" id="PS51916">
    <property type="entry name" value="DEUBAD"/>
    <property type="match status" value="1"/>
</dbReference>
<dbReference type="Pfam" id="PF13922">
    <property type="entry name" value="PHD_3"/>
    <property type="match status" value="1"/>
</dbReference>
<dbReference type="eggNOG" id="ENOG502QWPH">
    <property type="taxonomic scope" value="Eukaryota"/>
</dbReference>
<dbReference type="Pfam" id="PF04882">
    <property type="entry name" value="Peroxin-3"/>
    <property type="match status" value="1"/>
</dbReference>
<protein>
    <recommendedName>
        <fullName evidence="12">DEUBAD domain-containing protein</fullName>
    </recommendedName>
</protein>
<gene>
    <name evidence="13" type="primary">105627328</name>
</gene>
<keyword evidence="9" id="KW-0539">Nucleus</keyword>
<dbReference type="GO" id="GO:0003682">
    <property type="term" value="F:chromatin binding"/>
    <property type="evidence" value="ECO:0007669"/>
    <property type="project" value="TreeGrafter"/>
</dbReference>
<keyword evidence="11" id="KW-0472">Membrane</keyword>
<dbReference type="GO" id="GO:0045944">
    <property type="term" value="P:positive regulation of transcription by RNA polymerase II"/>
    <property type="evidence" value="ECO:0007669"/>
    <property type="project" value="TreeGrafter"/>
</dbReference>
<dbReference type="InterPro" id="IPR044867">
    <property type="entry name" value="DEUBAD_dom"/>
</dbReference>
<evidence type="ECO:0000256" key="11">
    <source>
        <dbReference type="SAM" id="Phobius"/>
    </source>
</evidence>
<reference evidence="13" key="2">
    <citation type="submission" date="2016-04" db="UniProtKB">
        <authorList>
            <consortium name="EnsemblMetazoa"/>
        </authorList>
    </citation>
    <scope>IDENTIFICATION</scope>
</reference>
<feature type="region of interest" description="Disordered" evidence="10">
    <location>
        <begin position="1057"/>
        <end position="1113"/>
    </location>
</feature>
<dbReference type="KEGG" id="acep:105627328"/>
<feature type="transmembrane region" description="Helical" evidence="11">
    <location>
        <begin position="63"/>
        <end position="83"/>
    </location>
</feature>
<comment type="similarity">
    <text evidence="2">Belongs to the Asx family.</text>
</comment>
<keyword evidence="14" id="KW-1185">Reference proteome</keyword>
<dbReference type="Proteomes" id="UP000005205">
    <property type="component" value="Unassembled WGS sequence"/>
</dbReference>
<evidence type="ECO:0000256" key="5">
    <source>
        <dbReference type="ARBA" id="ARBA00022771"/>
    </source>
</evidence>
<evidence type="ECO:0000256" key="8">
    <source>
        <dbReference type="ARBA" id="ARBA00023163"/>
    </source>
</evidence>
<feature type="region of interest" description="Disordered" evidence="10">
    <location>
        <begin position="697"/>
        <end position="719"/>
    </location>
</feature>
<dbReference type="InterPro" id="IPR028020">
    <property type="entry name" value="ASX_DEUBAD_dom"/>
</dbReference>
<reference evidence="14" key="1">
    <citation type="journal article" date="2011" name="PLoS Genet.">
        <title>The genome sequence of the leaf-cutter ant Atta cephalotes reveals insights into its obligate symbiotic lifestyle.</title>
        <authorList>
            <person name="Suen G."/>
            <person name="Teiling C."/>
            <person name="Li L."/>
            <person name="Holt C."/>
            <person name="Abouheif E."/>
            <person name="Bornberg-Bauer E."/>
            <person name="Bouffard P."/>
            <person name="Caldera E.J."/>
            <person name="Cash E."/>
            <person name="Cavanaugh A."/>
            <person name="Denas O."/>
            <person name="Elhaik E."/>
            <person name="Fave M.J."/>
            <person name="Gadau J."/>
            <person name="Gibson J.D."/>
            <person name="Graur D."/>
            <person name="Grubbs K.J."/>
            <person name="Hagen D.E."/>
            <person name="Harkins T.T."/>
            <person name="Helmkampf M."/>
            <person name="Hu H."/>
            <person name="Johnson B.R."/>
            <person name="Kim J."/>
            <person name="Marsh S.E."/>
            <person name="Moeller J.A."/>
            <person name="Munoz-Torres M.C."/>
            <person name="Murphy M.C."/>
            <person name="Naughton M.C."/>
            <person name="Nigam S."/>
            <person name="Overson R."/>
            <person name="Rajakumar R."/>
            <person name="Reese J.T."/>
            <person name="Scott J.J."/>
            <person name="Smith C.R."/>
            <person name="Tao S."/>
            <person name="Tsutsui N.D."/>
            <person name="Viljakainen L."/>
            <person name="Wissler L."/>
            <person name="Yandell M.D."/>
            <person name="Zimmer F."/>
            <person name="Taylor J."/>
            <person name="Slater S.C."/>
            <person name="Clifton S.W."/>
            <person name="Warren W.C."/>
            <person name="Elsik C.G."/>
            <person name="Smith C.D."/>
            <person name="Weinstock G.M."/>
            <person name="Gerardo N.M."/>
            <person name="Currie C.R."/>
        </authorList>
    </citation>
    <scope>NUCLEOTIDE SEQUENCE [LARGE SCALE GENOMIC DNA]</scope>
</reference>
<evidence type="ECO:0000256" key="2">
    <source>
        <dbReference type="ARBA" id="ARBA00006391"/>
    </source>
</evidence>
<keyword evidence="6" id="KW-0862">Zinc</keyword>
<keyword evidence="5" id="KW-0863">Zinc-finger</keyword>
<feature type="compositionally biased region" description="Polar residues" evidence="10">
    <location>
        <begin position="697"/>
        <end position="715"/>
    </location>
</feature>
<comment type="subcellular location">
    <subcellularLocation>
        <location evidence="1">Nucleus</location>
    </subcellularLocation>
</comment>
<dbReference type="EMBL" id="ADTU01006897">
    <property type="status" value="NOT_ANNOTATED_CDS"/>
    <property type="molecule type" value="Genomic_DNA"/>
</dbReference>
<evidence type="ECO:0000256" key="7">
    <source>
        <dbReference type="ARBA" id="ARBA00023015"/>
    </source>
</evidence>
<dbReference type="PANTHER" id="PTHR13578">
    <property type="entry name" value="ADDITIONAL SEX COMBS LIKE PROTEIN ASXL"/>
    <property type="match status" value="1"/>
</dbReference>
<evidence type="ECO:0000256" key="6">
    <source>
        <dbReference type="ARBA" id="ARBA00022833"/>
    </source>
</evidence>
<evidence type="ECO:0000256" key="10">
    <source>
        <dbReference type="SAM" id="MobiDB-lite"/>
    </source>
</evidence>
<dbReference type="GO" id="GO:0005778">
    <property type="term" value="C:peroxisomal membrane"/>
    <property type="evidence" value="ECO:0007669"/>
    <property type="project" value="InterPro"/>
</dbReference>
<evidence type="ECO:0000256" key="9">
    <source>
        <dbReference type="ARBA" id="ARBA00023242"/>
    </source>
</evidence>
<dbReference type="FunCoup" id="A0A158P2J6">
    <property type="interactions" value="511"/>
</dbReference>
<dbReference type="InterPro" id="IPR026905">
    <property type="entry name" value="ASX-like_PHD"/>
</dbReference>
<dbReference type="InParanoid" id="A0A158P2J6"/>
<keyword evidence="3" id="KW-0678">Repressor</keyword>
<dbReference type="EMBL" id="ADTU01006898">
    <property type="status" value="NOT_ANNOTATED_CDS"/>
    <property type="molecule type" value="Genomic_DNA"/>
</dbReference>
<feature type="region of interest" description="Disordered" evidence="10">
    <location>
        <begin position="598"/>
        <end position="631"/>
    </location>
</feature>
<feature type="compositionally biased region" description="Polar residues" evidence="10">
    <location>
        <begin position="622"/>
        <end position="631"/>
    </location>
</feature>
<feature type="region of interest" description="Disordered" evidence="10">
    <location>
        <begin position="1280"/>
        <end position="1299"/>
    </location>
</feature>
<feature type="domain" description="DEUBAD" evidence="12">
    <location>
        <begin position="299"/>
        <end position="402"/>
    </location>
</feature>
<dbReference type="GO" id="GO:0008270">
    <property type="term" value="F:zinc ion binding"/>
    <property type="evidence" value="ECO:0007669"/>
    <property type="project" value="UniProtKB-KW"/>
</dbReference>
<accession>A0A158P2J6</accession>
<name>A0A158P2J6_ATTCE</name>
<keyword evidence="11" id="KW-1133">Transmembrane helix</keyword>
<dbReference type="GO" id="GO:0007031">
    <property type="term" value="P:peroxisome organization"/>
    <property type="evidence" value="ECO:0007669"/>
    <property type="project" value="InterPro"/>
</dbReference>
<dbReference type="GO" id="GO:0003677">
    <property type="term" value="F:DNA binding"/>
    <property type="evidence" value="ECO:0007669"/>
    <property type="project" value="InterPro"/>
</dbReference>
<dbReference type="InterPro" id="IPR024811">
    <property type="entry name" value="ASX/ASX-like"/>
</dbReference>
<organism evidence="13 14">
    <name type="scientific">Atta cephalotes</name>
    <name type="common">Leafcutter ant</name>
    <dbReference type="NCBI Taxonomy" id="12957"/>
    <lineage>
        <taxon>Eukaryota</taxon>
        <taxon>Metazoa</taxon>
        <taxon>Ecdysozoa</taxon>
        <taxon>Arthropoda</taxon>
        <taxon>Hexapoda</taxon>
        <taxon>Insecta</taxon>
        <taxon>Pterygota</taxon>
        <taxon>Neoptera</taxon>
        <taxon>Endopterygota</taxon>
        <taxon>Hymenoptera</taxon>
        <taxon>Apocrita</taxon>
        <taxon>Aculeata</taxon>
        <taxon>Formicoidea</taxon>
        <taxon>Formicidae</taxon>
        <taxon>Myrmicinae</taxon>
        <taxon>Atta</taxon>
    </lineage>
</organism>
<evidence type="ECO:0000313" key="14">
    <source>
        <dbReference type="Proteomes" id="UP000005205"/>
    </source>
</evidence>
<evidence type="ECO:0000256" key="1">
    <source>
        <dbReference type="ARBA" id="ARBA00004123"/>
    </source>
</evidence>
<evidence type="ECO:0000256" key="4">
    <source>
        <dbReference type="ARBA" id="ARBA00022723"/>
    </source>
</evidence>
<dbReference type="GO" id="GO:0035517">
    <property type="term" value="C:PR-DUB complex"/>
    <property type="evidence" value="ECO:0007669"/>
    <property type="project" value="TreeGrafter"/>
</dbReference>
<keyword evidence="7" id="KW-0805">Transcription regulation</keyword>
<evidence type="ECO:0000259" key="12">
    <source>
        <dbReference type="PROSITE" id="PS51916"/>
    </source>
</evidence>
<dbReference type="Pfam" id="PF13919">
    <property type="entry name" value="ASXH"/>
    <property type="match status" value="1"/>
</dbReference>
<dbReference type="STRING" id="12957.A0A158P2J6"/>
<dbReference type="InterPro" id="IPR006966">
    <property type="entry name" value="Peroxin-3"/>
</dbReference>
<sequence length="1342" mass="147947">MLMERTKKRQYYESTERSCNQMISRLAITLRNSVVKENDTEVIIKQLKDGSADKITSWVQLKILAIARPAVIIYSYTMLVTFLRIQLNLISGHMYKQAQNTNNMDNGIIGTEVQKRYMALSKYFIDEGIKDLSEFIQNKVSEVTVSLSLTEQLTLRDLEQIYWAITSSVSADSSKDPVKNFTYYTLQHDIENSDTSVYSKLRDQMLDVSESEEVQDLMQKNIRTGFVLLMDHISAYFSEPSKINNVQNMNIAAEEPAATMREVLASLPGFSLKSSRRRSTKRLSATAQLEAGLVDLESPASILASTSLRALLNRHTFQGLPPLYQRKLAQLLPAVDRQDAAISGLNNEFFARACLEWRKRLAEGEFTPENQQRLKMEAERDKNKLDPWKVKHFEPIWGEKREPKLKSNLHYINDSRSSGAVTRSSLRLRLESSVDIPTVDIPAVDIPTVDIPSVDIPSSEHAVCSIVITDDKVDTSCKTEISIKSTDDLVSSEEVQQNLMSLDYNTLSDNVTDEKHLDNSVQVNSMEITEDIQMHEGKIEEADKITDICEKQELVEANDIARQLCQGAISNVYEEETNFSTSEKNLPPVENNIIEASEEDTVLLPDDNSSPRSSEQIERASHTSGESISQLSSEYISQASIDQISQMSKEQISQISSGQIYQISDCETTSILESSSPQDQVRPTDIVIEDASLINSDQTEVTQTSHENTADSESQIPEGMEIDSETLQRIHELEVRGEMREMYEEISGCPEEIIYPILEGMEMASTNSEVTEPQVVTGQTEDTTGTDVNAGNEDEALREANNYVCSEMLECSWTVDPTVNNINNNRTQEELQVPWPLVAAALDGSVAANITVTTQDECSETSTTTDSTTSSQQFINADANVESVNCIQLPVVQGTTFQSDLAINTPSSSCVMKNLQSQSPPIITFPQLQSIRFVQTGFNPEQETSPLASNSTISAQLQPQSNTTQVNMIQTQDTITQINTQNNNARNNVNQNTIATQSQVQNTLPTTVGVQSQNRAQNSIAIQHQTATSVQSRQIAAVHQQQQQQQTQQQTQQQQTQQQQTQQQYPGPSLTVTDRSSRPSRASNQGSHRGSRNNNKEQGGRSRSSTKEPPGAVNLERSYQICQAVIQSSPNRDQLKAHLKPPPSLLARGDGAFTTSKSGGRTLTTVKPQKTQQAIQHNKQAQNKTQAVMLRHVFASARQAASTEVTESTPIAQLGSTTSNGLGQYILVQRTGVGDSAPRASSAPPLPPQIAGMGVGVHLVRGRPASAGEGSHQAVTLKARGADSRVTGGAEPGAPGMIIGGDPPPPCECNMRGAMVICRQCGAFCHDDCIGPQRICATCLIR</sequence>